<evidence type="ECO:0000256" key="1">
    <source>
        <dbReference type="SAM" id="Phobius"/>
    </source>
</evidence>
<feature type="transmembrane region" description="Helical" evidence="1">
    <location>
        <begin position="36"/>
        <end position="65"/>
    </location>
</feature>
<keyword evidence="1" id="KW-0812">Transmembrane</keyword>
<gene>
    <name evidence="2" type="ORF">LIQ10_20390</name>
</gene>
<dbReference type="EMBL" id="JAJBNC010000318">
    <property type="protein sequence ID" value="MCB5496046.1"/>
    <property type="molecule type" value="Genomic_DNA"/>
</dbReference>
<dbReference type="Proteomes" id="UP001297422">
    <property type="component" value="Unassembled WGS sequence"/>
</dbReference>
<feature type="non-terminal residue" evidence="2">
    <location>
        <position position="1"/>
    </location>
</feature>
<reference evidence="2" key="1">
    <citation type="submission" date="2021-10" db="EMBL/GenBank/DDBJ databases">
        <title>Collection of gut derived symbiotic bacterial strains cultured from healthy donors.</title>
        <authorList>
            <person name="Lin H."/>
            <person name="Littmann E."/>
            <person name="Claire K."/>
            <person name="Pamer E."/>
        </authorList>
    </citation>
    <scope>NUCLEOTIDE SEQUENCE</scope>
    <source>
        <strain evidence="2">MSK.23.4</strain>
    </source>
</reference>
<keyword evidence="1" id="KW-0472">Membrane</keyword>
<feature type="transmembrane region" description="Helical" evidence="1">
    <location>
        <begin position="6"/>
        <end position="24"/>
    </location>
</feature>
<evidence type="ECO:0000313" key="2">
    <source>
        <dbReference type="EMBL" id="MCB5496046.1"/>
    </source>
</evidence>
<keyword evidence="1" id="KW-1133">Transmembrane helix</keyword>
<proteinExistence type="predicted"/>
<comment type="caution">
    <text evidence="2">The sequence shown here is derived from an EMBL/GenBank/DDBJ whole genome shotgun (WGS) entry which is preliminary data.</text>
</comment>
<name>A0AAJ1B1G5_MEDGN</name>
<sequence>VLINWLIPLFFSCLIVLVLQPLLAKEIKLLKIENIFLSKCLIVFNYLLFIGVIIAMIIFAVIQIYTVLELLPNYLENLYQLFSQN</sequence>
<accession>A0AAJ1B1G5</accession>
<dbReference type="AlphaFoldDB" id="A0AAJ1B1G5"/>
<evidence type="ECO:0000313" key="3">
    <source>
        <dbReference type="Proteomes" id="UP001297422"/>
    </source>
</evidence>
<dbReference type="RefSeq" id="WP_226973569.1">
    <property type="nucleotide sequence ID" value="NZ_JAJBNC010000318.1"/>
</dbReference>
<organism evidence="2 3">
    <name type="scientific">Mediterraneibacter gnavus</name>
    <name type="common">Ruminococcus gnavus</name>
    <dbReference type="NCBI Taxonomy" id="33038"/>
    <lineage>
        <taxon>Bacteria</taxon>
        <taxon>Bacillati</taxon>
        <taxon>Bacillota</taxon>
        <taxon>Clostridia</taxon>
        <taxon>Lachnospirales</taxon>
        <taxon>Lachnospiraceae</taxon>
        <taxon>Mediterraneibacter</taxon>
    </lineage>
</organism>
<feature type="non-terminal residue" evidence="2">
    <location>
        <position position="85"/>
    </location>
</feature>
<protein>
    <submittedName>
        <fullName evidence="2">Uncharacterized protein</fullName>
    </submittedName>
</protein>